<gene>
    <name evidence="1" type="ORF">IW261DRAFT_1657507</name>
</gene>
<name>A0AA39NX94_9AGAR</name>
<organism evidence="1 2">
    <name type="scientific">Armillaria novae-zelandiae</name>
    <dbReference type="NCBI Taxonomy" id="153914"/>
    <lineage>
        <taxon>Eukaryota</taxon>
        <taxon>Fungi</taxon>
        <taxon>Dikarya</taxon>
        <taxon>Basidiomycota</taxon>
        <taxon>Agaricomycotina</taxon>
        <taxon>Agaricomycetes</taxon>
        <taxon>Agaricomycetidae</taxon>
        <taxon>Agaricales</taxon>
        <taxon>Marasmiineae</taxon>
        <taxon>Physalacriaceae</taxon>
        <taxon>Armillaria</taxon>
    </lineage>
</organism>
<reference evidence="1" key="1">
    <citation type="submission" date="2023-06" db="EMBL/GenBank/DDBJ databases">
        <authorList>
            <consortium name="Lawrence Berkeley National Laboratory"/>
            <person name="Ahrendt S."/>
            <person name="Sahu N."/>
            <person name="Indic B."/>
            <person name="Wong-Bajracharya J."/>
            <person name="Merenyi Z."/>
            <person name="Ke H.-M."/>
            <person name="Monk M."/>
            <person name="Kocsube S."/>
            <person name="Drula E."/>
            <person name="Lipzen A."/>
            <person name="Balint B."/>
            <person name="Henrissat B."/>
            <person name="Andreopoulos B."/>
            <person name="Martin F.M."/>
            <person name="Harder C.B."/>
            <person name="Rigling D."/>
            <person name="Ford K.L."/>
            <person name="Foster G.D."/>
            <person name="Pangilinan J."/>
            <person name="Papanicolaou A."/>
            <person name="Barry K."/>
            <person name="LaButti K."/>
            <person name="Viragh M."/>
            <person name="Koriabine M."/>
            <person name="Yan M."/>
            <person name="Riley R."/>
            <person name="Champramary S."/>
            <person name="Plett K.L."/>
            <person name="Tsai I.J."/>
            <person name="Slot J."/>
            <person name="Sipos G."/>
            <person name="Plett J."/>
            <person name="Nagy L.G."/>
            <person name="Grigoriev I.V."/>
        </authorList>
    </citation>
    <scope>NUCLEOTIDE SEQUENCE</scope>
    <source>
        <strain evidence="1">ICMP 16352</strain>
    </source>
</reference>
<sequence>LAELQFHSAGFLSRPSLRDLLVRLRKNQGAWSGFPVYFYTKDSERVLYLISGWQSVSAHEEWIASDKNQALLQLFEPHVQITDFVHLDVEFGGILSGGEEMLSFWKSKGGAIHEKRCEVIGGDVEGKETKGEKYCFSHVDADQSSVGEIIQSCRRIDPNSKKSDH</sequence>
<dbReference type="AlphaFoldDB" id="A0AA39NX94"/>
<comment type="caution">
    <text evidence="1">The sequence shown here is derived from an EMBL/GenBank/DDBJ whole genome shotgun (WGS) entry which is preliminary data.</text>
</comment>
<dbReference type="EMBL" id="JAUEPR010000032">
    <property type="protein sequence ID" value="KAK0473582.1"/>
    <property type="molecule type" value="Genomic_DNA"/>
</dbReference>
<feature type="non-terminal residue" evidence="1">
    <location>
        <position position="1"/>
    </location>
</feature>
<keyword evidence="2" id="KW-1185">Reference proteome</keyword>
<evidence type="ECO:0000313" key="2">
    <source>
        <dbReference type="Proteomes" id="UP001175227"/>
    </source>
</evidence>
<protein>
    <recommendedName>
        <fullName evidence="3">ABM domain-containing protein</fullName>
    </recommendedName>
</protein>
<evidence type="ECO:0000313" key="1">
    <source>
        <dbReference type="EMBL" id="KAK0473582.1"/>
    </source>
</evidence>
<dbReference type="PANTHER" id="PTHR42052:SF1">
    <property type="entry name" value="ABM DOMAIN-CONTAINING PROTEIN"/>
    <property type="match status" value="1"/>
</dbReference>
<dbReference type="Gene3D" id="3.30.70.100">
    <property type="match status" value="1"/>
</dbReference>
<evidence type="ECO:0008006" key="3">
    <source>
        <dbReference type="Google" id="ProtNLM"/>
    </source>
</evidence>
<proteinExistence type="predicted"/>
<accession>A0AA39NX94</accession>
<dbReference type="Proteomes" id="UP001175227">
    <property type="component" value="Unassembled WGS sequence"/>
</dbReference>
<dbReference type="PANTHER" id="PTHR42052">
    <property type="entry name" value="ABM DOMAIN-CONTAINING PROTEIN"/>
    <property type="match status" value="1"/>
</dbReference>